<dbReference type="AlphaFoldDB" id="A0A1S8TXP1"/>
<dbReference type="Proteomes" id="UP000190890">
    <property type="component" value="Unassembled WGS sequence"/>
</dbReference>
<feature type="transmembrane region" description="Helical" evidence="1">
    <location>
        <begin position="6"/>
        <end position="24"/>
    </location>
</feature>
<keyword evidence="1" id="KW-1133">Transmembrane helix</keyword>
<gene>
    <name evidence="2" type="ORF">CLPUN_04450</name>
</gene>
<organism evidence="2 3">
    <name type="scientific">Clostridium puniceum</name>
    <dbReference type="NCBI Taxonomy" id="29367"/>
    <lineage>
        <taxon>Bacteria</taxon>
        <taxon>Bacillati</taxon>
        <taxon>Bacillota</taxon>
        <taxon>Clostridia</taxon>
        <taxon>Eubacteriales</taxon>
        <taxon>Clostridiaceae</taxon>
        <taxon>Clostridium</taxon>
    </lineage>
</organism>
<protein>
    <submittedName>
        <fullName evidence="2">Uncharacterized protein</fullName>
    </submittedName>
</protein>
<evidence type="ECO:0000256" key="1">
    <source>
        <dbReference type="SAM" id="Phobius"/>
    </source>
</evidence>
<reference evidence="2 3" key="1">
    <citation type="submission" date="2016-05" db="EMBL/GenBank/DDBJ databases">
        <title>Microbial solvent formation.</title>
        <authorList>
            <person name="Poehlein A."/>
            <person name="Montoya Solano J.D."/>
            <person name="Flitsch S."/>
            <person name="Krabben P."/>
            <person name="Duerre P."/>
            <person name="Daniel R."/>
        </authorList>
    </citation>
    <scope>NUCLEOTIDE SEQUENCE [LARGE SCALE GENOMIC DNA]</scope>
    <source>
        <strain evidence="2 3">DSM 2619</strain>
    </source>
</reference>
<accession>A0A1S8TXP1</accession>
<dbReference type="STRING" id="29367.CLPUN_04450"/>
<name>A0A1S8TXP1_9CLOT</name>
<comment type="caution">
    <text evidence="2">The sequence shown here is derived from an EMBL/GenBank/DDBJ whole genome shotgun (WGS) entry which is preliminary data.</text>
</comment>
<evidence type="ECO:0000313" key="3">
    <source>
        <dbReference type="Proteomes" id="UP000190890"/>
    </source>
</evidence>
<keyword evidence="3" id="KW-1185">Reference proteome</keyword>
<dbReference type="EMBL" id="LZZM01000023">
    <property type="protein sequence ID" value="OOM82185.1"/>
    <property type="molecule type" value="Genomic_DNA"/>
</dbReference>
<sequence>MENVNVALTLGCAIAGAYIGYMTYKNTYRKDIQTETVQQTKIEVQLSYISQGIIDIQGKLNSQDKFNTDIAVRLATVENTVKSAHHRIDEFANKGEV</sequence>
<evidence type="ECO:0000313" key="2">
    <source>
        <dbReference type="EMBL" id="OOM82185.1"/>
    </source>
</evidence>
<proteinExistence type="predicted"/>
<keyword evidence="1" id="KW-0812">Transmembrane</keyword>
<keyword evidence="1" id="KW-0472">Membrane</keyword>